<organism evidence="6 7">
    <name type="scientific">Microdochium trichocladiopsis</name>
    <dbReference type="NCBI Taxonomy" id="1682393"/>
    <lineage>
        <taxon>Eukaryota</taxon>
        <taxon>Fungi</taxon>
        <taxon>Dikarya</taxon>
        <taxon>Ascomycota</taxon>
        <taxon>Pezizomycotina</taxon>
        <taxon>Sordariomycetes</taxon>
        <taxon>Xylariomycetidae</taxon>
        <taxon>Xylariales</taxon>
        <taxon>Microdochiaceae</taxon>
        <taxon>Microdochium</taxon>
    </lineage>
</organism>
<dbReference type="PROSITE" id="PS00530">
    <property type="entry name" value="RNASE_T2_1"/>
    <property type="match status" value="1"/>
</dbReference>
<dbReference type="PROSITE" id="PS00531">
    <property type="entry name" value="RNASE_T2_2"/>
    <property type="match status" value="1"/>
</dbReference>
<keyword evidence="3" id="KW-0255">Endonuclease</keyword>
<dbReference type="OrthoDB" id="435754at2759"/>
<dbReference type="GO" id="GO:0005576">
    <property type="term" value="C:extracellular region"/>
    <property type="evidence" value="ECO:0007669"/>
    <property type="project" value="TreeGrafter"/>
</dbReference>
<feature type="signal peptide" evidence="5">
    <location>
        <begin position="1"/>
        <end position="25"/>
    </location>
</feature>
<dbReference type="InterPro" id="IPR018188">
    <property type="entry name" value="RNase_T2_His_AS_1"/>
</dbReference>
<keyword evidence="3" id="KW-0378">Hydrolase</keyword>
<dbReference type="Pfam" id="PF00445">
    <property type="entry name" value="Ribonuclease_T2"/>
    <property type="match status" value="1"/>
</dbReference>
<gene>
    <name evidence="6" type="ORF">B0I36DRAFT_322676</name>
</gene>
<keyword evidence="3" id="KW-0540">Nuclease</keyword>
<sequence length="331" mass="36445">MAPSRFSAPANAAVAFSLLAQTARAGLYPGLSTANHTCALVEPVLSCSAGATPDKVDSCCVETYGGLLLQTQFWNTYTGLEAEGQLLPQNSWTIHGLWPDFCNGSYTQYCDLSRQYDPEPSPNTTTGTPAGEPVPPYTGNSIEEFITPFGKYDLLAYMKKFWIGLNQQDWFLWAHEFSKHATCFSTFDVECYGPQYRKNEDLVDFLETTISYFKTLPTWRWLACKGIHPSNQTAYSLSDIQGALTEKYGFLPYVGCSGPKYNTTAAGAGSLDNGGTVLSEMWYYMHVAGRPQDGRAVRVPADINGGRVSNCAKAPGAVWYYERTAGSEWTE</sequence>
<dbReference type="GeneID" id="70183428"/>
<dbReference type="RefSeq" id="XP_046012556.1">
    <property type="nucleotide sequence ID" value="XM_046153882.1"/>
</dbReference>
<dbReference type="EMBL" id="JAGTJQ010000005">
    <property type="protein sequence ID" value="KAH7030876.1"/>
    <property type="molecule type" value="Genomic_DNA"/>
</dbReference>
<dbReference type="GO" id="GO:0003723">
    <property type="term" value="F:RNA binding"/>
    <property type="evidence" value="ECO:0007669"/>
    <property type="project" value="InterPro"/>
</dbReference>
<evidence type="ECO:0000313" key="7">
    <source>
        <dbReference type="Proteomes" id="UP000756346"/>
    </source>
</evidence>
<feature type="chain" id="PRO_5040411938" description="ribonuclease T2" evidence="5">
    <location>
        <begin position="26"/>
        <end position="331"/>
    </location>
</feature>
<evidence type="ECO:0000313" key="6">
    <source>
        <dbReference type="EMBL" id="KAH7030876.1"/>
    </source>
</evidence>
<dbReference type="PANTHER" id="PTHR11240">
    <property type="entry name" value="RIBONUCLEASE T2"/>
    <property type="match status" value="1"/>
</dbReference>
<proteinExistence type="inferred from homology"/>
<dbReference type="PANTHER" id="PTHR11240:SF17">
    <property type="entry name" value="RIBONUCLEASE T2"/>
    <property type="match status" value="1"/>
</dbReference>
<dbReference type="GO" id="GO:0006401">
    <property type="term" value="P:RNA catabolic process"/>
    <property type="evidence" value="ECO:0007669"/>
    <property type="project" value="TreeGrafter"/>
</dbReference>
<dbReference type="FunFam" id="3.90.730.10:FF:000020">
    <property type="entry name" value="Uncharacterized protein"/>
    <property type="match status" value="1"/>
</dbReference>
<dbReference type="InterPro" id="IPR001568">
    <property type="entry name" value="RNase_T2-like"/>
</dbReference>
<dbReference type="Gene3D" id="3.90.730.10">
    <property type="entry name" value="Ribonuclease T2-like"/>
    <property type="match status" value="1"/>
</dbReference>
<evidence type="ECO:0000256" key="4">
    <source>
        <dbReference type="RuleBase" id="RU004328"/>
    </source>
</evidence>
<comment type="caution">
    <text evidence="6">The sequence shown here is derived from an EMBL/GenBank/DDBJ whole genome shotgun (WGS) entry which is preliminary data.</text>
</comment>
<evidence type="ECO:0000256" key="1">
    <source>
        <dbReference type="ARBA" id="ARBA00007469"/>
    </source>
</evidence>
<accession>A0A9P8Y8E4</accession>
<dbReference type="SUPFAM" id="SSF55895">
    <property type="entry name" value="Ribonuclease Rh-like"/>
    <property type="match status" value="1"/>
</dbReference>
<keyword evidence="5" id="KW-0732">Signal</keyword>
<dbReference type="Proteomes" id="UP000756346">
    <property type="component" value="Unassembled WGS sequence"/>
</dbReference>
<dbReference type="InterPro" id="IPR036430">
    <property type="entry name" value="RNase_T2-like_sf"/>
</dbReference>
<keyword evidence="7" id="KW-1185">Reference proteome</keyword>
<protein>
    <recommendedName>
        <fullName evidence="2">ribonuclease T2</fullName>
        <ecNumber evidence="2">4.6.1.19</ecNumber>
    </recommendedName>
</protein>
<dbReference type="InterPro" id="IPR033130">
    <property type="entry name" value="RNase_T2_His_AS_2"/>
</dbReference>
<comment type="similarity">
    <text evidence="1 4">Belongs to the RNase T2 family.</text>
</comment>
<name>A0A9P8Y8E4_9PEZI</name>
<evidence type="ECO:0000256" key="5">
    <source>
        <dbReference type="SAM" id="SignalP"/>
    </source>
</evidence>
<dbReference type="AlphaFoldDB" id="A0A9P8Y8E4"/>
<dbReference type="EC" id="4.6.1.19" evidence="2"/>
<evidence type="ECO:0000256" key="2">
    <source>
        <dbReference type="ARBA" id="ARBA00012571"/>
    </source>
</evidence>
<dbReference type="GO" id="GO:0033897">
    <property type="term" value="F:ribonuclease T2 activity"/>
    <property type="evidence" value="ECO:0007669"/>
    <property type="project" value="UniProtKB-EC"/>
</dbReference>
<evidence type="ECO:0000256" key="3">
    <source>
        <dbReference type="ARBA" id="ARBA00022759"/>
    </source>
</evidence>
<reference evidence="6" key="1">
    <citation type="journal article" date="2021" name="Nat. Commun.">
        <title>Genetic determinants of endophytism in the Arabidopsis root mycobiome.</title>
        <authorList>
            <person name="Mesny F."/>
            <person name="Miyauchi S."/>
            <person name="Thiergart T."/>
            <person name="Pickel B."/>
            <person name="Atanasova L."/>
            <person name="Karlsson M."/>
            <person name="Huettel B."/>
            <person name="Barry K.W."/>
            <person name="Haridas S."/>
            <person name="Chen C."/>
            <person name="Bauer D."/>
            <person name="Andreopoulos W."/>
            <person name="Pangilinan J."/>
            <person name="LaButti K."/>
            <person name="Riley R."/>
            <person name="Lipzen A."/>
            <person name="Clum A."/>
            <person name="Drula E."/>
            <person name="Henrissat B."/>
            <person name="Kohler A."/>
            <person name="Grigoriev I.V."/>
            <person name="Martin F.M."/>
            <person name="Hacquard S."/>
        </authorList>
    </citation>
    <scope>NUCLEOTIDE SEQUENCE</scope>
    <source>
        <strain evidence="6">MPI-CAGE-CH-0230</strain>
    </source>
</reference>